<dbReference type="KEGG" id="amon:H9L24_08770"/>
<dbReference type="RefSeq" id="WP_187737812.1">
    <property type="nucleotide sequence ID" value="NZ_CP060790.1"/>
</dbReference>
<accession>A0A7H0HJW6</accession>
<proteinExistence type="predicted"/>
<comment type="subcellular location">
    <subcellularLocation>
        <location evidence="1">Membrane</location>
    </subcellularLocation>
</comment>
<gene>
    <name evidence="5" type="ORF">H9L24_08770</name>
</gene>
<organism evidence="5 6">
    <name type="scientific">Paenacidovorax monticola</name>
    <dbReference type="NCBI Taxonomy" id="1926868"/>
    <lineage>
        <taxon>Bacteria</taxon>
        <taxon>Pseudomonadati</taxon>
        <taxon>Pseudomonadota</taxon>
        <taxon>Betaproteobacteria</taxon>
        <taxon>Burkholderiales</taxon>
        <taxon>Comamonadaceae</taxon>
        <taxon>Paenacidovorax</taxon>
    </lineage>
</organism>
<protein>
    <submittedName>
        <fullName evidence="5">Glycine zipper 2TM domain-containing protein</fullName>
    </submittedName>
</protein>
<keyword evidence="3" id="KW-0732">Signal</keyword>
<dbReference type="PANTHER" id="PTHR35603:SF2">
    <property type="entry name" value="OUTER MEMBRANE LIPOPROTEIN"/>
    <property type="match status" value="1"/>
</dbReference>
<feature type="domain" description="Glycine zipper 2TM" evidence="4">
    <location>
        <begin position="81"/>
        <end position="122"/>
    </location>
</feature>
<keyword evidence="2" id="KW-0472">Membrane</keyword>
<dbReference type="PANTHER" id="PTHR35603">
    <property type="match status" value="1"/>
</dbReference>
<dbReference type="PROSITE" id="PS51257">
    <property type="entry name" value="PROKAR_LIPOPROTEIN"/>
    <property type="match status" value="1"/>
</dbReference>
<dbReference type="InterPro" id="IPR008816">
    <property type="entry name" value="Gly_zipper_2TM_dom"/>
</dbReference>
<dbReference type="Proteomes" id="UP000516057">
    <property type="component" value="Chromosome"/>
</dbReference>
<name>A0A7H0HJW6_9BURK</name>
<evidence type="ECO:0000313" key="6">
    <source>
        <dbReference type="Proteomes" id="UP000516057"/>
    </source>
</evidence>
<dbReference type="AlphaFoldDB" id="A0A7H0HJW6"/>
<keyword evidence="6" id="KW-1185">Reference proteome</keyword>
<dbReference type="Pfam" id="PF05433">
    <property type="entry name" value="Rick_17kDa_Anti"/>
    <property type="match status" value="1"/>
</dbReference>
<reference evidence="5 6" key="1">
    <citation type="submission" date="2020-08" db="EMBL/GenBank/DDBJ databases">
        <title>Genome sequence of Acidovorax monticola KACC 19171T.</title>
        <authorList>
            <person name="Hyun D.-W."/>
            <person name="Bae J.-W."/>
        </authorList>
    </citation>
    <scope>NUCLEOTIDE SEQUENCE [LARGE SCALE GENOMIC DNA]</scope>
    <source>
        <strain evidence="5 6">KACC 19171</strain>
    </source>
</reference>
<feature type="chain" id="PRO_5028847185" evidence="3">
    <location>
        <begin position="25"/>
        <end position="171"/>
    </location>
</feature>
<evidence type="ECO:0000259" key="4">
    <source>
        <dbReference type="Pfam" id="PF05433"/>
    </source>
</evidence>
<dbReference type="InterPro" id="IPR051407">
    <property type="entry name" value="Bact_OM_lipoprot/Surf_antigen"/>
</dbReference>
<evidence type="ECO:0000256" key="1">
    <source>
        <dbReference type="ARBA" id="ARBA00004370"/>
    </source>
</evidence>
<feature type="signal peptide" evidence="3">
    <location>
        <begin position="1"/>
        <end position="24"/>
    </location>
</feature>
<dbReference type="GO" id="GO:0019867">
    <property type="term" value="C:outer membrane"/>
    <property type="evidence" value="ECO:0007669"/>
    <property type="project" value="InterPro"/>
</dbReference>
<evidence type="ECO:0000256" key="3">
    <source>
        <dbReference type="SAM" id="SignalP"/>
    </source>
</evidence>
<evidence type="ECO:0000313" key="5">
    <source>
        <dbReference type="EMBL" id="QNP60832.1"/>
    </source>
</evidence>
<dbReference type="EMBL" id="CP060790">
    <property type="protein sequence ID" value="QNP60832.1"/>
    <property type="molecule type" value="Genomic_DNA"/>
</dbReference>
<sequence length="171" mass="17456">MFTTHRSVATVAGVVLAGSLAACAPYPRHQPAYQPGYQQAPVYSQPQAGYPAYQAPVGTEYGRVANIEALQVSSGGQTSGGGAVLGAVVGGLLGNQVGKGSGRAAATAVGVIGGAVAGNAIEGRNNQGYAQTYRITIQLDQGGMRAYDVSSPGDLRIGERVRLYNGQISRM</sequence>
<evidence type="ECO:0000256" key="2">
    <source>
        <dbReference type="ARBA" id="ARBA00023136"/>
    </source>
</evidence>